<dbReference type="GO" id="GO:0008270">
    <property type="term" value="F:zinc ion binding"/>
    <property type="evidence" value="ECO:0007669"/>
    <property type="project" value="UniProtKB-KW"/>
</dbReference>
<accession>A0AA86U5V4</accession>
<evidence type="ECO:0000259" key="5">
    <source>
        <dbReference type="PROSITE" id="PS50089"/>
    </source>
</evidence>
<protein>
    <recommendedName>
        <fullName evidence="5">RING-type domain-containing protein</fullName>
    </recommendedName>
</protein>
<keyword evidence="3" id="KW-0862">Zinc</keyword>
<dbReference type="InterPro" id="IPR001841">
    <property type="entry name" value="Znf_RING"/>
</dbReference>
<dbReference type="EMBL" id="CAXDID020000090">
    <property type="protein sequence ID" value="CAL6021937.1"/>
    <property type="molecule type" value="Genomic_DNA"/>
</dbReference>
<gene>
    <name evidence="6" type="ORF">HINF_LOCUS26642</name>
    <name evidence="7" type="ORF">HINF_LOCUS28405</name>
</gene>
<evidence type="ECO:0000313" key="6">
    <source>
        <dbReference type="EMBL" id="CAI9938997.1"/>
    </source>
</evidence>
<dbReference type="GO" id="GO:0004842">
    <property type="term" value="F:ubiquitin-protein transferase activity"/>
    <property type="evidence" value="ECO:0007669"/>
    <property type="project" value="InterPro"/>
</dbReference>
<comment type="caution">
    <text evidence="6">The sequence shown here is derived from an EMBL/GenBank/DDBJ whole genome shotgun (WGS) entry which is preliminary data.</text>
</comment>
<keyword evidence="8" id="KW-1185">Reference proteome</keyword>
<evidence type="ECO:0000256" key="2">
    <source>
        <dbReference type="ARBA" id="ARBA00022771"/>
    </source>
</evidence>
<keyword evidence="1" id="KW-0479">Metal-binding</keyword>
<feature type="domain" description="RING-type" evidence="5">
    <location>
        <begin position="2"/>
        <end position="39"/>
    </location>
</feature>
<dbReference type="PROSITE" id="PS00518">
    <property type="entry name" value="ZF_RING_1"/>
    <property type="match status" value="1"/>
</dbReference>
<dbReference type="PROSITE" id="PS50089">
    <property type="entry name" value="ZF_RING_2"/>
    <property type="match status" value="1"/>
</dbReference>
<sequence length="870" mass="100587">MCDLCGCICEPHKQFCQHSLCSYCYNLICNTTKQCPLCNRKITYNLNYDKQVQLDSMYVNPQQFEFDQVFCSVHCDMKASYFDPQSNLFCCELCCVKSKTFVNVLAPTIDVAKEQINEEIRYLMGQFKRKLNQYADVSSQLMRSNDIDKGNAQQLAKDTIESLLKFQEQLGEVQDCEYINVLNVFLENHNFTNRYHYFQEKLLKHTNSMQPASFNSITQNRITNSNRNRDFVSSFSESISDFRDSVDVEIRFSDHIRPMERTSSSHSISHSDFTTPRIDHEDVTMVLRQQTSVPQQPRDFVIDDSSSDVSQVRSVIESEIGSDYSVYSSEQTQNSDSTEKPQIICEESVRVFKVQLEDAEFLGSHLVMKINANFCFSLNGSVIQYLKRKSLIGEISQFRNGREFATFFNGSCTPIEFDGNVFVDLQNQIDRFKYEQYLAFKMDIIKTQQIVKEYSENQLKQYLRSDTAQIIAESGLCLANKVYGSKLELILVELYKQYQTKITRNENNFEKLTVDNWASGQFVVRNTEFWTYKKQDVSEYAFQSGNTKYYLGVLESVNAENKTATVIWMNKDRNIYSVGKKNKFDLLIFNDTAIIEKVLYNVGQPNLSESHTPGCKCSVGVQNQILWLFNIFHAASDLQSKQDPNLLCKSGMFLFQESKCYTTITKLKHQETSQQLFQSQKMIKAENAIIKRGQQKVVKYDHRSESYQIAPFMKPHLNFIKSSFTPSFAGPVVTSFDKPVVICIGQEWIFDITNKIGILHKYNSSSMDIQWKIEVNTLEKRKQKGYVQAVVTTYNIHENTFPIHYYEHFVTPNNFQHHRLVGPTRFSKMKQLFGVLEAKYVDTALVKWSGGDQTICHIGINGDLTYLGGW</sequence>
<evidence type="ECO:0000256" key="4">
    <source>
        <dbReference type="PROSITE-ProRule" id="PRU00175"/>
    </source>
</evidence>
<organism evidence="6">
    <name type="scientific">Hexamita inflata</name>
    <dbReference type="NCBI Taxonomy" id="28002"/>
    <lineage>
        <taxon>Eukaryota</taxon>
        <taxon>Metamonada</taxon>
        <taxon>Diplomonadida</taxon>
        <taxon>Hexamitidae</taxon>
        <taxon>Hexamitinae</taxon>
        <taxon>Hexamita</taxon>
    </lineage>
</organism>
<dbReference type="Gene3D" id="2.30.30.40">
    <property type="entry name" value="SH3 Domains"/>
    <property type="match status" value="1"/>
</dbReference>
<keyword evidence="2 4" id="KW-0863">Zinc-finger</keyword>
<dbReference type="AlphaFoldDB" id="A0AA86U5V4"/>
<dbReference type="SUPFAM" id="SSF159034">
    <property type="entry name" value="Mib/herc2 domain-like"/>
    <property type="match status" value="1"/>
</dbReference>
<evidence type="ECO:0000313" key="8">
    <source>
        <dbReference type="Proteomes" id="UP001642409"/>
    </source>
</evidence>
<dbReference type="InterPro" id="IPR037252">
    <property type="entry name" value="Mib_Herc2_sf"/>
</dbReference>
<reference evidence="7 8" key="2">
    <citation type="submission" date="2024-07" db="EMBL/GenBank/DDBJ databases">
        <authorList>
            <person name="Akdeniz Z."/>
        </authorList>
    </citation>
    <scope>NUCLEOTIDE SEQUENCE [LARGE SCALE GENOMIC DNA]</scope>
</reference>
<evidence type="ECO:0000313" key="7">
    <source>
        <dbReference type="EMBL" id="CAL6021937.1"/>
    </source>
</evidence>
<dbReference type="Proteomes" id="UP001642409">
    <property type="component" value="Unassembled WGS sequence"/>
</dbReference>
<name>A0AA86U5V4_9EUKA</name>
<evidence type="ECO:0000256" key="1">
    <source>
        <dbReference type="ARBA" id="ARBA00022723"/>
    </source>
</evidence>
<reference evidence="6" key="1">
    <citation type="submission" date="2023-06" db="EMBL/GenBank/DDBJ databases">
        <authorList>
            <person name="Kurt Z."/>
        </authorList>
    </citation>
    <scope>NUCLEOTIDE SEQUENCE</scope>
</reference>
<proteinExistence type="predicted"/>
<evidence type="ECO:0000256" key="3">
    <source>
        <dbReference type="ARBA" id="ARBA00022833"/>
    </source>
</evidence>
<dbReference type="InterPro" id="IPR017907">
    <property type="entry name" value="Znf_RING_CS"/>
</dbReference>
<dbReference type="EMBL" id="CATOUU010000660">
    <property type="protein sequence ID" value="CAI9938997.1"/>
    <property type="molecule type" value="Genomic_DNA"/>
</dbReference>